<keyword evidence="5" id="KW-1185">Reference proteome</keyword>
<evidence type="ECO:0000259" key="3">
    <source>
        <dbReference type="PROSITE" id="PS51406"/>
    </source>
</evidence>
<name>A0A2B4RJX8_STYPI</name>
<dbReference type="AlphaFoldDB" id="A0A2B4RJX8"/>
<dbReference type="PROSITE" id="PS50026">
    <property type="entry name" value="EGF_3"/>
    <property type="match status" value="1"/>
</dbReference>
<reference evidence="5" key="1">
    <citation type="journal article" date="2017" name="bioRxiv">
        <title>Comparative analysis of the genomes of Stylophora pistillata and Acropora digitifera provides evidence for extensive differences between species of corals.</title>
        <authorList>
            <person name="Voolstra C.R."/>
            <person name="Li Y."/>
            <person name="Liew Y.J."/>
            <person name="Baumgarten S."/>
            <person name="Zoccola D."/>
            <person name="Flot J.-F."/>
            <person name="Tambutte S."/>
            <person name="Allemand D."/>
            <person name="Aranda M."/>
        </authorList>
    </citation>
    <scope>NUCLEOTIDE SEQUENCE [LARGE SCALE GENOMIC DNA]</scope>
</reference>
<dbReference type="Proteomes" id="UP000225706">
    <property type="component" value="Unassembled WGS sequence"/>
</dbReference>
<comment type="caution">
    <text evidence="1">Lacks conserved residue(s) required for the propagation of feature annotation.</text>
</comment>
<evidence type="ECO:0000313" key="5">
    <source>
        <dbReference type="Proteomes" id="UP000225706"/>
    </source>
</evidence>
<dbReference type="InterPro" id="IPR002181">
    <property type="entry name" value="Fibrinogen_a/b/g_C_dom"/>
</dbReference>
<dbReference type="EMBL" id="LSMT01000496">
    <property type="protein sequence ID" value="PFX17113.1"/>
    <property type="molecule type" value="Genomic_DNA"/>
</dbReference>
<proteinExistence type="predicted"/>
<dbReference type="Gene3D" id="2.10.25.10">
    <property type="entry name" value="Laminin"/>
    <property type="match status" value="1"/>
</dbReference>
<dbReference type="InterPro" id="IPR036056">
    <property type="entry name" value="Fibrinogen-like_C"/>
</dbReference>
<dbReference type="PROSITE" id="PS51406">
    <property type="entry name" value="FIBRINOGEN_C_2"/>
    <property type="match status" value="1"/>
</dbReference>
<gene>
    <name evidence="4" type="primary">CNTNAP1</name>
    <name evidence="4" type="ORF">AWC38_SpisGene18580</name>
</gene>
<protein>
    <submittedName>
        <fullName evidence="4">Contactin-associated protein 1</fullName>
    </submittedName>
</protein>
<organism evidence="4 5">
    <name type="scientific">Stylophora pistillata</name>
    <name type="common">Smooth cauliflower coral</name>
    <dbReference type="NCBI Taxonomy" id="50429"/>
    <lineage>
        <taxon>Eukaryota</taxon>
        <taxon>Metazoa</taxon>
        <taxon>Cnidaria</taxon>
        <taxon>Anthozoa</taxon>
        <taxon>Hexacorallia</taxon>
        <taxon>Scleractinia</taxon>
        <taxon>Astrocoeniina</taxon>
        <taxon>Pocilloporidae</taxon>
        <taxon>Stylophora</taxon>
    </lineage>
</organism>
<dbReference type="SUPFAM" id="SSF57196">
    <property type="entry name" value="EGF/Laminin"/>
    <property type="match status" value="1"/>
</dbReference>
<evidence type="ECO:0000256" key="1">
    <source>
        <dbReference type="PROSITE-ProRule" id="PRU00076"/>
    </source>
</evidence>
<feature type="disulfide bond" evidence="1">
    <location>
        <begin position="128"/>
        <end position="137"/>
    </location>
</feature>
<comment type="caution">
    <text evidence="4">The sequence shown here is derived from an EMBL/GenBank/DDBJ whole genome shotgun (WGS) entry which is preliminary data.</text>
</comment>
<sequence length="528" mass="57824">MGWENGPEKPYGKWSINVCDNCSSFPSVISFSRVVTDHVLEGRIISSVLVTSDQECQMKCILSKMCDSFNLGLQTASKLYPCELLDLRSSKKRKRREEWKFRAGWCQTSPCLNGGTCYVVNGQPYCVCAQFWEGAICNVPLYKTSCSEWKTLNSSSASGLYIIAPRYQSGVAPFLVYCDMTDKDGVGVTIIGHDSEKRTNVKGCDPHGCYSHDVHYLNAGLLQLASLAAVSSHCEQFIKYECDGSSLLFRGWWVSRNGTKMDYWGGATPGSGKCACGMSKSCYDSSKPCNCNANIEGITLEDSGLLTDKSALPFLQHEDMITLDVKKTFVIYLLTRTYFLSAFVQAESSCSEWKASNLSAPSGVYIIAPGYQSGVTPFWVHGNMTDKNAFGVTVVSHDSEIRTTVLAFDEAGSYSRDVHYQNATLLQLANLTAVSSHCEQFVKYECHGSSLAGHGWLVSRDGTRMDYWGGATPGSVNCACGMSKTCYDSTKPCNFNANIEGITLEDSGLLTDKSALPVSQLRFGDTGD</sequence>
<dbReference type="Gene3D" id="2.60.120.1000">
    <property type="match status" value="2"/>
</dbReference>
<dbReference type="InterPro" id="IPR000742">
    <property type="entry name" value="EGF"/>
</dbReference>
<dbReference type="SUPFAM" id="SSF56496">
    <property type="entry name" value="Fibrinogen C-terminal domain-like"/>
    <property type="match status" value="1"/>
</dbReference>
<feature type="domain" description="Fibrinogen C-terminal" evidence="3">
    <location>
        <begin position="137"/>
        <end position="193"/>
    </location>
</feature>
<feature type="domain" description="EGF-like" evidence="2">
    <location>
        <begin position="102"/>
        <end position="138"/>
    </location>
</feature>
<keyword evidence="1" id="KW-1015">Disulfide bond</keyword>
<evidence type="ECO:0000313" key="4">
    <source>
        <dbReference type="EMBL" id="PFX17113.1"/>
    </source>
</evidence>
<dbReference type="NCBIfam" id="NF040941">
    <property type="entry name" value="GGGWT_bact"/>
    <property type="match status" value="1"/>
</dbReference>
<evidence type="ECO:0000259" key="2">
    <source>
        <dbReference type="PROSITE" id="PS50026"/>
    </source>
</evidence>
<dbReference type="PROSITE" id="PS00022">
    <property type="entry name" value="EGF_1"/>
    <property type="match status" value="1"/>
</dbReference>
<dbReference type="OrthoDB" id="10020495at2759"/>
<keyword evidence="1" id="KW-0245">EGF-like domain</keyword>
<accession>A0A2B4RJX8</accession>